<organism evidence="1 2">
    <name type="scientific">Candidatus Thiomargarita nelsonii</name>
    <dbReference type="NCBI Taxonomy" id="1003181"/>
    <lineage>
        <taxon>Bacteria</taxon>
        <taxon>Pseudomonadati</taxon>
        <taxon>Pseudomonadota</taxon>
        <taxon>Gammaproteobacteria</taxon>
        <taxon>Thiotrichales</taxon>
        <taxon>Thiotrichaceae</taxon>
        <taxon>Thiomargarita</taxon>
    </lineage>
</organism>
<evidence type="ECO:0000313" key="1">
    <source>
        <dbReference type="EMBL" id="TGN99657.1"/>
    </source>
</evidence>
<proteinExistence type="predicted"/>
<dbReference type="AlphaFoldDB" id="A0A4E0QJG6"/>
<keyword evidence="2" id="KW-1185">Reference proteome</keyword>
<dbReference type="EMBL" id="JSZA02000437">
    <property type="protein sequence ID" value="TGN99657.1"/>
    <property type="molecule type" value="Genomic_DNA"/>
</dbReference>
<accession>A0A4E0QJG6</accession>
<sequence length="214" mass="24604">PTQSVGTRKYITLKKAKKMSMVQVQAQISFDDLLRAALQLNPFERKKFAFRIMAQQAPVPPRHDRLVNQNEDDKALGTPEDHPFYQLLHQIMTDSAQLRAYASYIKEVFRYVSAHENTVISLSLAIDAISLIISLPDLDKYHLSIDVIEDSGLVLDFFRGQGRVFCILREQYAHIMGMLGDDLTEYLLQDYDFSINKTSTHLQELFKDVLEHQA</sequence>
<dbReference type="Proteomes" id="UP000030428">
    <property type="component" value="Unassembled WGS sequence"/>
</dbReference>
<comment type="caution">
    <text evidence="1">The sequence shown here is derived from an EMBL/GenBank/DDBJ whole genome shotgun (WGS) entry which is preliminary data.</text>
</comment>
<name>A0A4E0QJG6_9GAMM</name>
<evidence type="ECO:0000313" key="2">
    <source>
        <dbReference type="Proteomes" id="UP000030428"/>
    </source>
</evidence>
<protein>
    <submittedName>
        <fullName evidence="1">Uncharacterized protein</fullName>
    </submittedName>
</protein>
<feature type="non-terminal residue" evidence="1">
    <location>
        <position position="1"/>
    </location>
</feature>
<gene>
    <name evidence="1" type="ORF">PN36_35265</name>
</gene>
<reference evidence="1 2" key="1">
    <citation type="journal article" date="2016" name="Front. Microbiol.">
        <title>Single-Cell (Meta-)Genomics of a Dimorphic Candidatus Thiomargarita nelsonii Reveals Genomic Plasticity.</title>
        <authorList>
            <person name="Flood B.E."/>
            <person name="Fliss P."/>
            <person name="Jones D.S."/>
            <person name="Dick G.J."/>
            <person name="Jain S."/>
            <person name="Kaster A.K."/>
            <person name="Winkel M."/>
            <person name="Mussmann M."/>
            <person name="Bailey J."/>
        </authorList>
    </citation>
    <scope>NUCLEOTIDE SEQUENCE [LARGE SCALE GENOMIC DNA]</scope>
    <source>
        <strain evidence="1">Hydrate Ridge</strain>
    </source>
</reference>